<dbReference type="EMBL" id="CAJNNW010017104">
    <property type="protein sequence ID" value="CAE8660298.1"/>
    <property type="molecule type" value="Genomic_DNA"/>
</dbReference>
<feature type="compositionally biased region" description="Polar residues" evidence="1">
    <location>
        <begin position="31"/>
        <end position="43"/>
    </location>
</feature>
<evidence type="ECO:0000313" key="3">
    <source>
        <dbReference type="Proteomes" id="UP000626109"/>
    </source>
</evidence>
<comment type="caution">
    <text evidence="2">The sequence shown here is derived from an EMBL/GenBank/DDBJ whole genome shotgun (WGS) entry which is preliminary data.</text>
</comment>
<proteinExistence type="predicted"/>
<dbReference type="AlphaFoldDB" id="A0A813IYZ5"/>
<name>A0A813IYZ5_POLGL</name>
<gene>
    <name evidence="2" type="ORF">PGLA2088_LOCUS14105</name>
</gene>
<organism evidence="2 3">
    <name type="scientific">Polarella glacialis</name>
    <name type="common">Dinoflagellate</name>
    <dbReference type="NCBI Taxonomy" id="89957"/>
    <lineage>
        <taxon>Eukaryota</taxon>
        <taxon>Sar</taxon>
        <taxon>Alveolata</taxon>
        <taxon>Dinophyceae</taxon>
        <taxon>Suessiales</taxon>
        <taxon>Suessiaceae</taxon>
        <taxon>Polarella</taxon>
    </lineage>
</organism>
<sequence>MLMGKECAGFQSGSGAEADAEMDDNMLSEVGGSTRQSSASNSGHTEHEPMADEALLTLCAAGLGDPMKTSSVADLAAELGQTAAGRIRELQKRTLDLLETNKSFWRLGLQKHFQQDGLAPIA</sequence>
<dbReference type="Proteomes" id="UP000626109">
    <property type="component" value="Unassembled WGS sequence"/>
</dbReference>
<accession>A0A813IYZ5</accession>
<reference evidence="2" key="1">
    <citation type="submission" date="2021-02" db="EMBL/GenBank/DDBJ databases">
        <authorList>
            <person name="Dougan E. K."/>
            <person name="Rhodes N."/>
            <person name="Thang M."/>
            <person name="Chan C."/>
        </authorList>
    </citation>
    <scope>NUCLEOTIDE SEQUENCE</scope>
</reference>
<feature type="region of interest" description="Disordered" evidence="1">
    <location>
        <begin position="1"/>
        <end position="48"/>
    </location>
</feature>
<protein>
    <submittedName>
        <fullName evidence="2">Uncharacterized protein</fullName>
    </submittedName>
</protein>
<evidence type="ECO:0000313" key="2">
    <source>
        <dbReference type="EMBL" id="CAE8660298.1"/>
    </source>
</evidence>
<evidence type="ECO:0000256" key="1">
    <source>
        <dbReference type="SAM" id="MobiDB-lite"/>
    </source>
</evidence>